<evidence type="ECO:0000313" key="9">
    <source>
        <dbReference type="Proteomes" id="UP000235114"/>
    </source>
</evidence>
<evidence type="ECO:0000256" key="4">
    <source>
        <dbReference type="PIRSR" id="PIRSR617867-1"/>
    </source>
</evidence>
<evidence type="ECO:0000259" key="5">
    <source>
        <dbReference type="SMART" id="SM00226"/>
    </source>
</evidence>
<dbReference type="PANTHER" id="PTHR11717:SF31">
    <property type="entry name" value="LOW MOLECULAR WEIGHT PROTEIN-TYROSINE-PHOSPHATASE ETP-RELATED"/>
    <property type="match status" value="1"/>
</dbReference>
<dbReference type="GO" id="GO:0004725">
    <property type="term" value="F:protein tyrosine phosphatase activity"/>
    <property type="evidence" value="ECO:0007669"/>
    <property type="project" value="InterPro"/>
</dbReference>
<dbReference type="InterPro" id="IPR036196">
    <property type="entry name" value="Ptyr_pPase_sf"/>
</dbReference>
<dbReference type="CDD" id="cd16344">
    <property type="entry name" value="LMWPAP"/>
    <property type="match status" value="1"/>
</dbReference>
<evidence type="ECO:0000256" key="3">
    <source>
        <dbReference type="ARBA" id="ARBA00022912"/>
    </source>
</evidence>
<evidence type="ECO:0000256" key="2">
    <source>
        <dbReference type="ARBA" id="ARBA00022801"/>
    </source>
</evidence>
<comment type="caution">
    <text evidence="6">The sequence shown here is derived from an EMBL/GenBank/DDBJ whole genome shotgun (WGS) entry which is preliminary data.</text>
</comment>
<gene>
    <name evidence="6" type="ORF">CU635_04940</name>
    <name evidence="7" type="ORF">CVD25_00045</name>
</gene>
<keyword evidence="2" id="KW-0378">Hydrolase</keyword>
<protein>
    <submittedName>
        <fullName evidence="6">Low molecular weight protein arginine phosphatase</fullName>
    </submittedName>
</protein>
<dbReference type="InterPro" id="IPR017867">
    <property type="entry name" value="Tyr_phospatase_low_mol_wt"/>
</dbReference>
<accession>A0A2N5GQH1</accession>
<dbReference type="PRINTS" id="PR00719">
    <property type="entry name" value="LMWPTPASE"/>
</dbReference>
<dbReference type="InterPro" id="IPR050438">
    <property type="entry name" value="LMW_PTPase"/>
</dbReference>
<proteinExistence type="inferred from homology"/>
<name>A0A2N5GQH1_9BACI</name>
<reference evidence="7 9" key="2">
    <citation type="submission" date="2017-12" db="EMBL/GenBank/DDBJ databases">
        <title>Comparative Functional Genomics of Dry Heat Resistant strains isolated from the Viking Spacecraft.</title>
        <authorList>
            <person name="Seuylemezian A."/>
            <person name="Cooper K."/>
            <person name="Vaishampayan P."/>
        </authorList>
    </citation>
    <scope>NUCLEOTIDE SEQUENCE [LARGE SCALE GENOMIC DNA]</scope>
    <source>
        <strain evidence="7 9">ATCC 29669</strain>
    </source>
</reference>
<evidence type="ECO:0000256" key="1">
    <source>
        <dbReference type="ARBA" id="ARBA00011063"/>
    </source>
</evidence>
<dbReference type="InterPro" id="IPR023485">
    <property type="entry name" value="Ptyr_pPase"/>
</dbReference>
<feature type="active site" description="Proton donor" evidence="4">
    <location>
        <position position="117"/>
    </location>
</feature>
<dbReference type="Pfam" id="PF01451">
    <property type="entry name" value="LMWPc"/>
    <property type="match status" value="1"/>
</dbReference>
<dbReference type="AlphaFoldDB" id="A0A2N5GQH1"/>
<dbReference type="EMBL" id="PGVA01000008">
    <property type="protein sequence ID" value="PLR85127.1"/>
    <property type="molecule type" value="Genomic_DNA"/>
</dbReference>
<dbReference type="RefSeq" id="WP_101576068.1">
    <property type="nucleotide sequence ID" value="NZ_PGVA01000008.1"/>
</dbReference>
<evidence type="ECO:0000313" key="6">
    <source>
        <dbReference type="EMBL" id="PLR85127.1"/>
    </source>
</evidence>
<feature type="domain" description="Phosphotyrosine protein phosphatase I" evidence="5">
    <location>
        <begin position="2"/>
        <end position="143"/>
    </location>
</feature>
<dbReference type="PANTHER" id="PTHR11717">
    <property type="entry name" value="LOW MOLECULAR WEIGHT PROTEIN TYROSINE PHOSPHATASE"/>
    <property type="match status" value="1"/>
</dbReference>
<evidence type="ECO:0000313" key="8">
    <source>
        <dbReference type="Proteomes" id="UP000234951"/>
    </source>
</evidence>
<keyword evidence="3" id="KW-0904">Protein phosphatase</keyword>
<dbReference type="EMBL" id="PGVD01000001">
    <property type="protein sequence ID" value="PLS00874.1"/>
    <property type="molecule type" value="Genomic_DNA"/>
</dbReference>
<feature type="active site" evidence="4">
    <location>
        <position position="14"/>
    </location>
</feature>
<dbReference type="SMART" id="SM00226">
    <property type="entry name" value="LMWPc"/>
    <property type="match status" value="1"/>
</dbReference>
<reference evidence="6 8" key="1">
    <citation type="submission" date="2017-11" db="EMBL/GenBank/DDBJ databases">
        <title>Comparitive Functional Genomics of Dry Heat Resistant strains isolated from the Viking Spacecraft.</title>
        <authorList>
            <person name="Seuylemezian A."/>
            <person name="Cooper K."/>
            <person name="Vaishampayan P."/>
        </authorList>
    </citation>
    <scope>NUCLEOTIDE SEQUENCE [LARGE SCALE GENOMIC DNA]</scope>
    <source>
        <strain evidence="6 8">M4.6</strain>
    </source>
</reference>
<dbReference type="SUPFAM" id="SSF52788">
    <property type="entry name" value="Phosphotyrosine protein phosphatases I"/>
    <property type="match status" value="1"/>
</dbReference>
<dbReference type="Proteomes" id="UP000234951">
    <property type="component" value="Unassembled WGS sequence"/>
</dbReference>
<keyword evidence="9" id="KW-1185">Reference proteome</keyword>
<feature type="active site" description="Nucleophile" evidence="4">
    <location>
        <position position="8"/>
    </location>
</feature>
<dbReference type="Gene3D" id="3.40.50.2300">
    <property type="match status" value="1"/>
</dbReference>
<dbReference type="Proteomes" id="UP000235114">
    <property type="component" value="Unassembled WGS sequence"/>
</dbReference>
<organism evidence="6 8">
    <name type="scientific">Bacillus canaveralius</name>
    <dbReference type="NCBI Taxonomy" id="1403243"/>
    <lineage>
        <taxon>Bacteria</taxon>
        <taxon>Bacillati</taxon>
        <taxon>Bacillota</taxon>
        <taxon>Bacilli</taxon>
        <taxon>Bacillales</taxon>
        <taxon>Bacillaceae</taxon>
        <taxon>Bacillus</taxon>
    </lineage>
</organism>
<dbReference type="OrthoDB" id="9784339at2"/>
<comment type="similarity">
    <text evidence="1">Belongs to the low molecular weight phosphotyrosine protein phosphatase family.</text>
</comment>
<sequence>MTRILFVCTGNTCRSPMAEAILKSKSIPGIEVRSAGVFAGVGSAASPNANKVLEENNIFHEHRSTLLTKAEIDWATYILTMTAAHKASVISQFPYAADKTFTLYEFAGNDAGRDIADPYGGPVHLYRQTYQEIHEVIDKIMTRLKNI</sequence>
<evidence type="ECO:0000313" key="7">
    <source>
        <dbReference type="EMBL" id="PLS00874.1"/>
    </source>
</evidence>